<sequence length="790" mass="87992">MVKLPWHRLKTSSSSLPNLLRFPISYSLRPRAYGSAAAPWEKTYMAITQELSDAMAACGASGSISYARKLHSRLISTGLEASRFLQNHLLNTYLNCGSLDDARRVFCSIFSPNVFSCNIMINGFSKFGFLHEAIKLFDEMPVRDSTTWNTLMAGYFRNGQPLETVKTFVLMVRDPNCKPNIFTIAFAMKSCGTLQSHQLGLQLHGYVEKFVFARDPQVGASLIDMYVKCGAVDLASQVFHMLENPDIFCWNSMILGYASHYGVGRAIEVFDKMPERDIVSWNTVISLLSHHGREREALSMMIEMRTLGFELNSTTLTCALSACTSILDLLWGKHLHGYIIRSGKSMDVFFGSALVDLYAKCGRLELARRTFDSLSNRNTVSWTALIAGYAHSGLVEEAMKLFSEMRVVSIPVDQFTLATVISSCCTNLDIFLGTQLHSISFRTGYCSSVPVSNALVTMYAKCGYVESAESVFLSMPIRDIISWTSMITAYSQRGNIHKAREYFDAMTDRNVVTWNAMLGAYIQHGNEEEGLKMYIVLRREGSVKPDWVTFATLFRACAEVATARLGNQVIAHAAKLGLDLDTSVANGIITIMPIKPSAEIWGALLGACKIYGNKELAECATKHLFELDTKDSGSYVLLAKIYADAGNVDDSARVRKLMRERGIKKNPGCSWIEVKNTTHVFTADDSSHPQIGIILKKLDELIKDIGAVGYDHKATSGSQGHHSEKLAVAFGLMSLPEWMPIQIMKNLRICCDCHTVMKLISLVTTRELIVRDANRFHHFKGGSCSCQDYW</sequence>
<accession>A0AAQ3Q7N1</accession>
<feature type="repeat" description="PPR" evidence="2">
    <location>
        <begin position="479"/>
        <end position="513"/>
    </location>
</feature>
<dbReference type="FunFam" id="1.25.40.10:FF:000780">
    <property type="entry name" value="Pentatricopeptide repeat-containing protein isoform A"/>
    <property type="match status" value="1"/>
</dbReference>
<keyword evidence="5" id="KW-1185">Reference proteome</keyword>
<evidence type="ECO:0000256" key="2">
    <source>
        <dbReference type="PROSITE-ProRule" id="PRU00708"/>
    </source>
</evidence>
<dbReference type="InterPro" id="IPR011990">
    <property type="entry name" value="TPR-like_helical_dom_sf"/>
</dbReference>
<gene>
    <name evidence="4" type="ORF">Cni_G07556</name>
</gene>
<feature type="repeat" description="PPR" evidence="2">
    <location>
        <begin position="378"/>
        <end position="412"/>
    </location>
</feature>
<dbReference type="FunFam" id="1.25.40.10:FF:000073">
    <property type="entry name" value="Pentatricopeptide repeat-containing protein chloroplastic"/>
    <property type="match status" value="1"/>
</dbReference>
<dbReference type="InterPro" id="IPR002885">
    <property type="entry name" value="PPR_rpt"/>
</dbReference>
<dbReference type="GO" id="GO:0003723">
    <property type="term" value="F:RNA binding"/>
    <property type="evidence" value="ECO:0007669"/>
    <property type="project" value="InterPro"/>
</dbReference>
<dbReference type="PROSITE" id="PS51375">
    <property type="entry name" value="PPR"/>
    <property type="match status" value="6"/>
</dbReference>
<dbReference type="GO" id="GO:0008270">
    <property type="term" value="F:zinc ion binding"/>
    <property type="evidence" value="ECO:0007669"/>
    <property type="project" value="InterPro"/>
</dbReference>
<dbReference type="Pfam" id="PF14432">
    <property type="entry name" value="DYW_deaminase"/>
    <property type="match status" value="1"/>
</dbReference>
<proteinExistence type="predicted"/>
<evidence type="ECO:0000256" key="1">
    <source>
        <dbReference type="ARBA" id="ARBA00022737"/>
    </source>
</evidence>
<feature type="domain" description="DYW" evidence="3">
    <location>
        <begin position="721"/>
        <end position="790"/>
    </location>
</feature>
<dbReference type="AlphaFoldDB" id="A0AAQ3Q7N1"/>
<evidence type="ECO:0000313" key="4">
    <source>
        <dbReference type="EMBL" id="WOK98844.1"/>
    </source>
</evidence>
<keyword evidence="1" id="KW-0677">Repeat</keyword>
<dbReference type="FunFam" id="1.25.40.10:FF:000158">
    <property type="entry name" value="pentatricopeptide repeat-containing protein At2g33680"/>
    <property type="match status" value="1"/>
</dbReference>
<dbReference type="Pfam" id="PF12854">
    <property type="entry name" value="PPR_1"/>
    <property type="match status" value="1"/>
</dbReference>
<dbReference type="PANTHER" id="PTHR47926">
    <property type="entry name" value="PENTATRICOPEPTIDE REPEAT-CONTAINING PROTEIN"/>
    <property type="match status" value="1"/>
</dbReference>
<dbReference type="Pfam" id="PF20431">
    <property type="entry name" value="E_motif"/>
    <property type="match status" value="1"/>
</dbReference>
<feature type="repeat" description="PPR" evidence="2">
    <location>
        <begin position="246"/>
        <end position="276"/>
    </location>
</feature>
<dbReference type="GO" id="GO:0009451">
    <property type="term" value="P:RNA modification"/>
    <property type="evidence" value="ECO:0007669"/>
    <property type="project" value="InterPro"/>
</dbReference>
<dbReference type="EMBL" id="CP136891">
    <property type="protein sequence ID" value="WOK98844.1"/>
    <property type="molecule type" value="Genomic_DNA"/>
</dbReference>
<organism evidence="4 5">
    <name type="scientific">Canna indica</name>
    <name type="common">Indian-shot</name>
    <dbReference type="NCBI Taxonomy" id="4628"/>
    <lineage>
        <taxon>Eukaryota</taxon>
        <taxon>Viridiplantae</taxon>
        <taxon>Streptophyta</taxon>
        <taxon>Embryophyta</taxon>
        <taxon>Tracheophyta</taxon>
        <taxon>Spermatophyta</taxon>
        <taxon>Magnoliopsida</taxon>
        <taxon>Liliopsida</taxon>
        <taxon>Zingiberales</taxon>
        <taxon>Cannaceae</taxon>
        <taxon>Canna</taxon>
    </lineage>
</organism>
<dbReference type="InterPro" id="IPR032867">
    <property type="entry name" value="DYW_dom"/>
</dbReference>
<reference evidence="4 5" key="1">
    <citation type="submission" date="2023-10" db="EMBL/GenBank/DDBJ databases">
        <title>Chromosome-scale genome assembly provides insights into flower coloration mechanisms of Canna indica.</title>
        <authorList>
            <person name="Li C."/>
        </authorList>
    </citation>
    <scope>NUCLEOTIDE SEQUENCE [LARGE SCALE GENOMIC DNA]</scope>
    <source>
        <tissue evidence="4">Flower</tissue>
    </source>
</reference>
<dbReference type="Pfam" id="PF01535">
    <property type="entry name" value="PPR"/>
    <property type="match status" value="2"/>
</dbReference>
<dbReference type="GO" id="GO:0099402">
    <property type="term" value="P:plant organ development"/>
    <property type="evidence" value="ECO:0007669"/>
    <property type="project" value="UniProtKB-ARBA"/>
</dbReference>
<evidence type="ECO:0000259" key="3">
    <source>
        <dbReference type="Pfam" id="PF14432"/>
    </source>
</evidence>
<dbReference type="FunFam" id="1.25.40.10:FF:000442">
    <property type="entry name" value="Pentatricopeptide repeat-containing protein At3g49710"/>
    <property type="match status" value="1"/>
</dbReference>
<name>A0AAQ3Q7N1_9LILI</name>
<dbReference type="Gene3D" id="1.25.40.10">
    <property type="entry name" value="Tetratricopeptide repeat domain"/>
    <property type="match status" value="6"/>
</dbReference>
<feature type="repeat" description="PPR" evidence="2">
    <location>
        <begin position="277"/>
        <end position="311"/>
    </location>
</feature>
<dbReference type="NCBIfam" id="TIGR00756">
    <property type="entry name" value="PPR"/>
    <property type="match status" value="6"/>
</dbReference>
<dbReference type="Pfam" id="PF13041">
    <property type="entry name" value="PPR_2"/>
    <property type="match status" value="4"/>
</dbReference>
<evidence type="ECO:0000313" key="5">
    <source>
        <dbReference type="Proteomes" id="UP001327560"/>
    </source>
</evidence>
<dbReference type="InterPro" id="IPR046960">
    <property type="entry name" value="PPR_At4g14850-like_plant"/>
</dbReference>
<feature type="repeat" description="PPR" evidence="2">
    <location>
        <begin position="631"/>
        <end position="665"/>
    </location>
</feature>
<protein>
    <submittedName>
        <fullName evidence="4">Pentatricopeptide repeat-containing protein</fullName>
    </submittedName>
</protein>
<dbReference type="Proteomes" id="UP001327560">
    <property type="component" value="Chromosome 2"/>
</dbReference>
<feature type="repeat" description="PPR" evidence="2">
    <location>
        <begin position="113"/>
        <end position="147"/>
    </location>
</feature>
<dbReference type="InterPro" id="IPR046848">
    <property type="entry name" value="E_motif"/>
</dbReference>